<evidence type="ECO:0000256" key="3">
    <source>
        <dbReference type="ARBA" id="ARBA00006288"/>
    </source>
</evidence>
<evidence type="ECO:0000256" key="2">
    <source>
        <dbReference type="ARBA" id="ARBA00005189"/>
    </source>
</evidence>
<keyword evidence="4 7" id="KW-0285">Flavoprotein</keyword>
<dbReference type="InterPro" id="IPR012258">
    <property type="entry name" value="Acyl-CoA_oxidase"/>
</dbReference>
<organism evidence="12 13">
    <name type="scientific">Anopheles merus</name>
    <name type="common">Mosquito</name>
    <dbReference type="NCBI Taxonomy" id="30066"/>
    <lineage>
        <taxon>Eukaryota</taxon>
        <taxon>Metazoa</taxon>
        <taxon>Ecdysozoa</taxon>
        <taxon>Arthropoda</taxon>
        <taxon>Hexapoda</taxon>
        <taxon>Insecta</taxon>
        <taxon>Pterygota</taxon>
        <taxon>Neoptera</taxon>
        <taxon>Endopterygota</taxon>
        <taxon>Diptera</taxon>
        <taxon>Nematocera</taxon>
        <taxon>Culicoidea</taxon>
        <taxon>Culicidae</taxon>
        <taxon>Anophelinae</taxon>
        <taxon>Anopheles</taxon>
    </lineage>
</organism>
<keyword evidence="13" id="KW-1185">Reference proteome</keyword>
<evidence type="ECO:0000256" key="5">
    <source>
        <dbReference type="ARBA" id="ARBA00022827"/>
    </source>
</evidence>
<keyword evidence="5 7" id="KW-0274">FAD</keyword>
<dbReference type="AlphaFoldDB" id="A0A182V8R6"/>
<dbReference type="PANTHER" id="PTHR10909:SF390">
    <property type="entry name" value="PEROXISOMAL ACYL-COENZYME A OXIDASE 3"/>
    <property type="match status" value="1"/>
</dbReference>
<dbReference type="InterPro" id="IPR009100">
    <property type="entry name" value="AcylCoA_DH/oxidase_NM_dom_sf"/>
</dbReference>
<evidence type="ECO:0000256" key="4">
    <source>
        <dbReference type="ARBA" id="ARBA00022630"/>
    </source>
</evidence>
<evidence type="ECO:0000259" key="11">
    <source>
        <dbReference type="Pfam" id="PF22924"/>
    </source>
</evidence>
<evidence type="ECO:0000313" key="12">
    <source>
        <dbReference type="EnsemblMetazoa" id="AMEM010784-PA"/>
    </source>
</evidence>
<dbReference type="PANTHER" id="PTHR10909">
    <property type="entry name" value="ELECTRON TRANSPORT OXIDOREDUCTASE"/>
    <property type="match status" value="1"/>
</dbReference>
<dbReference type="InterPro" id="IPR002655">
    <property type="entry name" value="Acyl-CoA_oxidase_C"/>
</dbReference>
<evidence type="ECO:0000313" key="13">
    <source>
        <dbReference type="Proteomes" id="UP000075903"/>
    </source>
</evidence>
<dbReference type="VEuPathDB" id="VectorBase:AMEM21_009353"/>
<accession>A0A182V8R6</accession>
<dbReference type="SUPFAM" id="SSF56645">
    <property type="entry name" value="Acyl-CoA dehydrogenase NM domain-like"/>
    <property type="match status" value="1"/>
</dbReference>
<comment type="cofactor">
    <cofactor evidence="1">
        <name>FAD</name>
        <dbReference type="ChEBI" id="CHEBI:57692"/>
    </cofactor>
</comment>
<dbReference type="EnsemblMetazoa" id="AMEM010784-RA">
    <property type="protein sequence ID" value="AMEM010784-PA"/>
    <property type="gene ID" value="AMEM010784"/>
</dbReference>
<dbReference type="GO" id="GO:0005504">
    <property type="term" value="F:fatty acid binding"/>
    <property type="evidence" value="ECO:0007669"/>
    <property type="project" value="TreeGrafter"/>
</dbReference>
<dbReference type="InterPro" id="IPR046373">
    <property type="entry name" value="Acyl-CoA_Oxase/DH_mid-dom_sf"/>
</dbReference>
<dbReference type="SUPFAM" id="SSF47203">
    <property type="entry name" value="Acyl-CoA dehydrogenase C-terminal domain-like"/>
    <property type="match status" value="2"/>
</dbReference>
<dbReference type="PIRSF" id="PIRSF000168">
    <property type="entry name" value="Acyl-CoA_oxidase"/>
    <property type="match status" value="1"/>
</dbReference>
<dbReference type="VEuPathDB" id="VectorBase:AMEM010784"/>
<reference evidence="12" key="1">
    <citation type="submission" date="2020-05" db="UniProtKB">
        <authorList>
            <consortium name="EnsemblMetazoa"/>
        </authorList>
    </citation>
    <scope>IDENTIFICATION</scope>
    <source>
        <strain evidence="12">MAF</strain>
    </source>
</reference>
<dbReference type="Proteomes" id="UP000075903">
    <property type="component" value="Unassembled WGS sequence"/>
</dbReference>
<dbReference type="GO" id="GO:0033540">
    <property type="term" value="P:fatty acid beta-oxidation using acyl-CoA oxidase"/>
    <property type="evidence" value="ECO:0007669"/>
    <property type="project" value="TreeGrafter"/>
</dbReference>
<feature type="active site" description="Proton acceptor" evidence="8">
    <location>
        <position position="500"/>
    </location>
</feature>
<dbReference type="InterPro" id="IPR055060">
    <property type="entry name" value="ACOX_C_alpha1"/>
</dbReference>
<evidence type="ECO:0000256" key="8">
    <source>
        <dbReference type="PIRSR" id="PIRSR000168-1"/>
    </source>
</evidence>
<dbReference type="Gene3D" id="2.40.110.10">
    <property type="entry name" value="Butyryl-CoA Dehydrogenase, subunit A, domain 2"/>
    <property type="match status" value="1"/>
</dbReference>
<sequence length="741" mass="83174">MRVVLVGSSCIWFSVFDQYACAIYLSLALNCFIKMVLPDFSANRPSTMEGLLQDENLFSPLPKHGPLAPYRRAATIDWRKMRLTFTDQHELELQHRLYRLFRTSEPFIRGRTVRDQSTDERRRLAMLQLHHLQRARLFHYETFIERPALASIYYATIAEYDMALLVRLTVNYLFFTGAIRMFDDPSGRLAHVIEQAEAGHIAGSFALTEVGHGTNARAIRTRATYDPAHREFVLETPDFEAAKCWAGNLAKSCTDMIVWAQLYTADGACHGVSAFVVPIRDRYTLQPLPGLLVGDLGEKAGLNGVDNGFVLFRGYRIPRENLLARFGDVNEVTGRFESTAKSATERFALSMGPLVIGRINICTVSQTLLAKALTIGIRYSAVRCQFGPTGDDRELPILEYQSQQYRLLPHLATCVALKLFHRWFARVSGDAQVRMLRAAPIEGELLLEVHIVASAVKPICSWAARDGIQDAREACGGHGYLRLAGLADLRVDNDANITYEGENNVLLQQVSQQLVGIRSKGEYGAFALMSPLGSMTFLAEYEQIMQQRLERITVEQIEDPKVILSALSWLTAYTLERTYRRAEGLLKRGDSKFDVRNDTQIFYAKDLAIVFGERIIFNAFCTFLDTMEQGPERNYLTRLAQLYGATLLLKHMATLQSAGYLTVDALPLVQESILRLLPIVKQDAVAMIDSLAPPDFVLNSPLGAADGNVYARMETELMAGQDVTGRATWWHEILTTTSAKL</sequence>
<name>A0A182V8R6_ANOME</name>
<dbReference type="GO" id="GO:0005777">
    <property type="term" value="C:peroxisome"/>
    <property type="evidence" value="ECO:0007669"/>
    <property type="project" value="UniProtKB-SubCell"/>
</dbReference>
<evidence type="ECO:0000256" key="1">
    <source>
        <dbReference type="ARBA" id="ARBA00001974"/>
    </source>
</evidence>
<dbReference type="GO" id="GO:0071949">
    <property type="term" value="F:FAD binding"/>
    <property type="evidence" value="ECO:0007669"/>
    <property type="project" value="InterPro"/>
</dbReference>
<evidence type="ECO:0000256" key="9">
    <source>
        <dbReference type="PIRSR" id="PIRSR000168-2"/>
    </source>
</evidence>
<dbReference type="InterPro" id="IPR036250">
    <property type="entry name" value="AcylCo_DH-like_C"/>
</dbReference>
<dbReference type="Gene3D" id="1.20.140.10">
    <property type="entry name" value="Butyryl-CoA Dehydrogenase, subunit A, domain 3"/>
    <property type="match status" value="2"/>
</dbReference>
<comment type="pathway">
    <text evidence="2">Lipid metabolism.</text>
</comment>
<comment type="similarity">
    <text evidence="3 7">Belongs to the acyl-CoA oxidase family.</text>
</comment>
<proteinExistence type="inferred from homology"/>
<evidence type="ECO:0000259" key="10">
    <source>
        <dbReference type="Pfam" id="PF01756"/>
    </source>
</evidence>
<protein>
    <recommendedName>
        <fullName evidence="7">Acyl-coenzyme A oxidase</fullName>
    </recommendedName>
</protein>
<dbReference type="GO" id="GO:0016402">
    <property type="term" value="F:pristanoyl-CoA oxidase activity"/>
    <property type="evidence" value="ECO:0007669"/>
    <property type="project" value="TreeGrafter"/>
</dbReference>
<feature type="domain" description="Acyl-CoA oxidase C-alpha1" evidence="11">
    <location>
        <begin position="353"/>
        <end position="515"/>
    </location>
</feature>
<feature type="binding site" evidence="9">
    <location>
        <position position="247"/>
    </location>
    <ligand>
        <name>FAD</name>
        <dbReference type="ChEBI" id="CHEBI:57692"/>
    </ligand>
</feature>
<feature type="binding site" evidence="9">
    <location>
        <position position="208"/>
    </location>
    <ligand>
        <name>FAD</name>
        <dbReference type="ChEBI" id="CHEBI:57692"/>
    </ligand>
</feature>
<dbReference type="Pfam" id="PF01756">
    <property type="entry name" value="ACOX"/>
    <property type="match status" value="1"/>
</dbReference>
<keyword evidence="6" id="KW-0560">Oxidoreductase</keyword>
<evidence type="ECO:0000256" key="7">
    <source>
        <dbReference type="PIRNR" id="PIRNR000168"/>
    </source>
</evidence>
<evidence type="ECO:0000256" key="6">
    <source>
        <dbReference type="ARBA" id="ARBA00023002"/>
    </source>
</evidence>
<feature type="domain" description="Acyl-CoA oxidase C-terminal" evidence="10">
    <location>
        <begin position="559"/>
        <end position="735"/>
    </location>
</feature>
<dbReference type="GO" id="GO:0055088">
    <property type="term" value="P:lipid homeostasis"/>
    <property type="evidence" value="ECO:0007669"/>
    <property type="project" value="TreeGrafter"/>
</dbReference>
<dbReference type="Pfam" id="PF22924">
    <property type="entry name" value="ACOX_C_alpha1"/>
    <property type="match status" value="1"/>
</dbReference>
<dbReference type="STRING" id="30066.A0A182V8R6"/>